<accession>A0ABP0GKN2</accession>
<proteinExistence type="predicted"/>
<comment type="caution">
    <text evidence="1">The sequence shown here is derived from an EMBL/GenBank/DDBJ whole genome shotgun (WGS) entry which is preliminary data.</text>
</comment>
<keyword evidence="2" id="KW-1185">Reference proteome</keyword>
<dbReference type="Gene3D" id="2.60.40.10">
    <property type="entry name" value="Immunoglobulins"/>
    <property type="match status" value="1"/>
</dbReference>
<sequence length="468" mass="52536">MLIMEQKIQYAIETIDSAREHKCELEGRRKQLSSAISQVTSTANITRHEVEHYFELMKENMSCAIGSRLKALLKEIDHIELEALDPLKDCQLLIEEGIEEAASVVTSGESILNEDIETDEGFCHVSKFISMTDSLALDSLPEVPSATEVPSISAVFSSDFVETISKAVKNEGVISRRSPVQITDLSPIPGGVIATWACTEEEDDYLTNAKVKYLFRLQSFRGKIISNKGKPTKERNIFKEIYCGPEMSCTVKNLVANSIYTFRVSRCQYTESGSISRQWSPWSVYQEKMTVMPGFTWMPPKDEESYILSEKNQVALKKSGLVRVLYSDASSFVVGYPISFKIDLEGKARNKCDCIGLCMKRDPDATGMHTKEGTICMMADGHIWFNGVRSHTKFPKLSRGLVVSFCLQKSEEKQSDSKHKITTFRAALTIGEYQAVFDWIPVKSGTFNPQNLAFCMLFQSSGWKVSIV</sequence>
<name>A0ABP0GKN2_CLALP</name>
<dbReference type="EMBL" id="CAWYQH010000130">
    <property type="protein sequence ID" value="CAK8692287.1"/>
    <property type="molecule type" value="Genomic_DNA"/>
</dbReference>
<dbReference type="Proteomes" id="UP001642483">
    <property type="component" value="Unassembled WGS sequence"/>
</dbReference>
<evidence type="ECO:0008006" key="3">
    <source>
        <dbReference type="Google" id="ProtNLM"/>
    </source>
</evidence>
<dbReference type="InterPro" id="IPR013783">
    <property type="entry name" value="Ig-like_fold"/>
</dbReference>
<evidence type="ECO:0000313" key="1">
    <source>
        <dbReference type="EMBL" id="CAK8692287.1"/>
    </source>
</evidence>
<dbReference type="SUPFAM" id="SSF49265">
    <property type="entry name" value="Fibronectin type III"/>
    <property type="match status" value="1"/>
</dbReference>
<organism evidence="1 2">
    <name type="scientific">Clavelina lepadiformis</name>
    <name type="common">Light-bulb sea squirt</name>
    <name type="synonym">Ascidia lepadiformis</name>
    <dbReference type="NCBI Taxonomy" id="159417"/>
    <lineage>
        <taxon>Eukaryota</taxon>
        <taxon>Metazoa</taxon>
        <taxon>Chordata</taxon>
        <taxon>Tunicata</taxon>
        <taxon>Ascidiacea</taxon>
        <taxon>Aplousobranchia</taxon>
        <taxon>Clavelinidae</taxon>
        <taxon>Clavelina</taxon>
    </lineage>
</organism>
<gene>
    <name evidence="1" type="ORF">CVLEPA_LOCUS25008</name>
</gene>
<evidence type="ECO:0000313" key="2">
    <source>
        <dbReference type="Proteomes" id="UP001642483"/>
    </source>
</evidence>
<protein>
    <recommendedName>
        <fullName evidence="3">Fibronectin type-III domain-containing protein</fullName>
    </recommendedName>
</protein>
<reference evidence="1 2" key="1">
    <citation type="submission" date="2024-02" db="EMBL/GenBank/DDBJ databases">
        <authorList>
            <person name="Daric V."/>
            <person name="Darras S."/>
        </authorList>
    </citation>
    <scope>NUCLEOTIDE SEQUENCE [LARGE SCALE GENOMIC DNA]</scope>
</reference>
<dbReference type="InterPro" id="IPR036116">
    <property type="entry name" value="FN3_sf"/>
</dbReference>